<dbReference type="AlphaFoldDB" id="A0A2V2YU50"/>
<evidence type="ECO:0000313" key="2">
    <source>
        <dbReference type="Proteomes" id="UP000246635"/>
    </source>
</evidence>
<reference evidence="1 2" key="1">
    <citation type="submission" date="2018-05" db="EMBL/GenBank/DDBJ databases">
        <title>Genomic Encyclopedia of Type Strains, Phase III (KMG-III): the genomes of soil and plant-associated and newly described type strains.</title>
        <authorList>
            <person name="Whitman W."/>
        </authorList>
    </citation>
    <scope>NUCLEOTIDE SEQUENCE [LARGE SCALE GENOMIC DNA]</scope>
    <source>
        <strain evidence="1 2">CECT 5696</strain>
    </source>
</reference>
<dbReference type="Proteomes" id="UP000246635">
    <property type="component" value="Unassembled WGS sequence"/>
</dbReference>
<keyword evidence="2" id="KW-1185">Reference proteome</keyword>
<evidence type="ECO:0000313" key="1">
    <source>
        <dbReference type="EMBL" id="PWW03272.1"/>
    </source>
</evidence>
<comment type="caution">
    <text evidence="1">The sequence shown here is derived from an EMBL/GenBank/DDBJ whole genome shotgun (WGS) entry which is preliminary data.</text>
</comment>
<dbReference type="EMBL" id="QGTQ01000007">
    <property type="protein sequence ID" value="PWW03272.1"/>
    <property type="molecule type" value="Genomic_DNA"/>
</dbReference>
<protein>
    <submittedName>
        <fullName evidence="1">Uncharacterized protein</fullName>
    </submittedName>
</protein>
<organism evidence="1 2">
    <name type="scientific">Paenibacillus cellulosilyticus</name>
    <dbReference type="NCBI Taxonomy" id="375489"/>
    <lineage>
        <taxon>Bacteria</taxon>
        <taxon>Bacillati</taxon>
        <taxon>Bacillota</taxon>
        <taxon>Bacilli</taxon>
        <taxon>Bacillales</taxon>
        <taxon>Paenibacillaceae</taxon>
        <taxon>Paenibacillus</taxon>
    </lineage>
</organism>
<sequence>MQANKLRRHVLGRVGPIIFQPIHNDPKMRGGDVADDNITWNLHMTVIRLRNQGSMVQRVTNDRLQSKGEAGNAFWPKHQFVKRGVIRNMLELANKRARRQLVNGECPISGKGPRSSSR</sequence>
<proteinExistence type="predicted"/>
<gene>
    <name evidence="1" type="ORF">DFQ01_107170</name>
</gene>
<name>A0A2V2YU50_9BACL</name>
<accession>A0A2V2YU50</accession>